<protein>
    <submittedName>
        <fullName evidence="2">Uncharacterized protein</fullName>
    </submittedName>
</protein>
<reference evidence="2" key="2">
    <citation type="journal article" date="2015" name="Fish Shellfish Immunol.">
        <title>Early steps in the European eel (Anguilla anguilla)-Vibrio vulnificus interaction in the gills: Role of the RtxA13 toxin.</title>
        <authorList>
            <person name="Callol A."/>
            <person name="Pajuelo D."/>
            <person name="Ebbesson L."/>
            <person name="Teles M."/>
            <person name="MacKenzie S."/>
            <person name="Amaro C."/>
        </authorList>
    </citation>
    <scope>NUCLEOTIDE SEQUENCE</scope>
</reference>
<feature type="region of interest" description="Disordered" evidence="1">
    <location>
        <begin position="24"/>
        <end position="48"/>
    </location>
</feature>
<dbReference type="AlphaFoldDB" id="A0A0E9W964"/>
<evidence type="ECO:0000313" key="2">
    <source>
        <dbReference type="EMBL" id="JAH86882.1"/>
    </source>
</evidence>
<reference evidence="2" key="1">
    <citation type="submission" date="2014-11" db="EMBL/GenBank/DDBJ databases">
        <authorList>
            <person name="Amaro Gonzalez C."/>
        </authorList>
    </citation>
    <scope>NUCLEOTIDE SEQUENCE</scope>
</reference>
<accession>A0A0E9W964</accession>
<evidence type="ECO:0000256" key="1">
    <source>
        <dbReference type="SAM" id="MobiDB-lite"/>
    </source>
</evidence>
<dbReference type="EMBL" id="GBXM01021695">
    <property type="protein sequence ID" value="JAH86882.1"/>
    <property type="molecule type" value="Transcribed_RNA"/>
</dbReference>
<name>A0A0E9W964_ANGAN</name>
<proteinExistence type="predicted"/>
<organism evidence="2">
    <name type="scientific">Anguilla anguilla</name>
    <name type="common">European freshwater eel</name>
    <name type="synonym">Muraena anguilla</name>
    <dbReference type="NCBI Taxonomy" id="7936"/>
    <lineage>
        <taxon>Eukaryota</taxon>
        <taxon>Metazoa</taxon>
        <taxon>Chordata</taxon>
        <taxon>Craniata</taxon>
        <taxon>Vertebrata</taxon>
        <taxon>Euteleostomi</taxon>
        <taxon>Actinopterygii</taxon>
        <taxon>Neopterygii</taxon>
        <taxon>Teleostei</taxon>
        <taxon>Anguilliformes</taxon>
        <taxon>Anguillidae</taxon>
        <taxon>Anguilla</taxon>
    </lineage>
</organism>
<sequence length="48" mass="5204">MHGRQRCSWNNVLASLRGFQKLPGAPAWVSLPTPKPATNGVKTTSARD</sequence>